<gene>
    <name evidence="1" type="primary">prs_2</name>
    <name evidence="1" type="ORF">ERS852473_01252</name>
</gene>
<dbReference type="GO" id="GO:0004749">
    <property type="term" value="F:ribose phosphate diphosphokinase activity"/>
    <property type="evidence" value="ECO:0007669"/>
    <property type="project" value="UniProtKB-EC"/>
</dbReference>
<keyword evidence="1" id="KW-0808">Transferase</keyword>
<evidence type="ECO:0000313" key="2">
    <source>
        <dbReference type="Proteomes" id="UP000095488"/>
    </source>
</evidence>
<comment type="caution">
    <text evidence="1">The sequence shown here is derived from an EMBL/GenBank/DDBJ whole genome shotgun (WGS) entry which is preliminary data.</text>
</comment>
<dbReference type="SUPFAM" id="SSF53271">
    <property type="entry name" value="PRTase-like"/>
    <property type="match status" value="1"/>
</dbReference>
<reference evidence="1 2" key="1">
    <citation type="submission" date="2015-09" db="EMBL/GenBank/DDBJ databases">
        <authorList>
            <consortium name="Pathogen Informatics"/>
            <person name="Wu L."/>
            <person name="Ma J."/>
        </authorList>
    </citation>
    <scope>NUCLEOTIDE SEQUENCE [LARGE SCALE GENOMIC DNA]</scope>
    <source>
        <strain evidence="1 2">2789STDY5834858</strain>
    </source>
</reference>
<keyword evidence="2" id="KW-1185">Reference proteome</keyword>
<dbReference type="Proteomes" id="UP000095488">
    <property type="component" value="Unassembled WGS sequence"/>
</dbReference>
<evidence type="ECO:0000313" key="1">
    <source>
        <dbReference type="EMBL" id="CUN85703.1"/>
    </source>
</evidence>
<dbReference type="Gene3D" id="3.40.50.2020">
    <property type="match status" value="2"/>
</dbReference>
<name>A0ABP2ATF5_SARVE</name>
<protein>
    <submittedName>
        <fullName evidence="1">Ribose-phosphate pyrophosphokinase</fullName>
        <ecNumber evidence="1">2.7.6.1</ecNumber>
    </submittedName>
</protein>
<dbReference type="EC" id="2.7.6.1" evidence="1"/>
<organism evidence="1 2">
    <name type="scientific">Sarcina ventriculi</name>
    <name type="common">Clostridium ventriculi</name>
    <dbReference type="NCBI Taxonomy" id="1267"/>
    <lineage>
        <taxon>Bacteria</taxon>
        <taxon>Bacillati</taxon>
        <taxon>Bacillota</taxon>
        <taxon>Clostridia</taxon>
        <taxon>Eubacteriales</taxon>
        <taxon>Clostridiaceae</taxon>
        <taxon>Sarcina</taxon>
    </lineage>
</organism>
<accession>A0ABP2ATF5</accession>
<sequence>MENNTRNIKAFTGNFPLEELVMLNTIALPEDNKNLSKFKSLSIAPLLADAIKRIYDDKPLNSLF</sequence>
<proteinExistence type="predicted"/>
<dbReference type="EMBL" id="CYZR01000004">
    <property type="protein sequence ID" value="CUN85703.1"/>
    <property type="molecule type" value="Genomic_DNA"/>
</dbReference>
<dbReference type="InterPro" id="IPR029057">
    <property type="entry name" value="PRTase-like"/>
</dbReference>